<proteinExistence type="predicted"/>
<evidence type="ECO:0000313" key="1">
    <source>
        <dbReference type="EMBL" id="PQJ68858.1"/>
    </source>
</evidence>
<dbReference type="SUPFAM" id="SSF50978">
    <property type="entry name" value="WD40 repeat-like"/>
    <property type="match status" value="1"/>
</dbReference>
<gene>
    <name evidence="1" type="ORF">BTO14_12490</name>
</gene>
<dbReference type="EMBL" id="MSCK01000002">
    <property type="protein sequence ID" value="PQJ68858.1"/>
    <property type="molecule type" value="Genomic_DNA"/>
</dbReference>
<dbReference type="InterPro" id="IPR036322">
    <property type="entry name" value="WD40_repeat_dom_sf"/>
</dbReference>
<dbReference type="PANTHER" id="PTHR38787">
    <property type="entry name" value="REGULATORY P DOMAIN-CONTAINING PROTEIN"/>
    <property type="match status" value="1"/>
</dbReference>
<keyword evidence="2" id="KW-1185">Reference proteome</keyword>
<protein>
    <recommendedName>
        <fullName evidence="3">Choice-of-anchor B family protein</fullName>
    </recommendedName>
</protein>
<dbReference type="GO" id="GO:0005576">
    <property type="term" value="C:extracellular region"/>
    <property type="evidence" value="ECO:0007669"/>
    <property type="project" value="TreeGrafter"/>
</dbReference>
<dbReference type="RefSeq" id="WP_105049798.1">
    <property type="nucleotide sequence ID" value="NZ_CP150661.1"/>
</dbReference>
<sequence length="398" mass="44294">MFKNIFFLVLISLIYSCTKKDVFDRENQVIINPIAKCENGLAGEYPCNDYDLLTHFSLEDIGGTDTTISTCWGWSDTETKKEFALVGTNKGVTFIEITNPADAKILGTLKTTGTRILDIKRYQSFAFIVNNDATNNLQIFNLEQLRNVGTTPTDFISHKEGVYNDNPQSIAINEESNFIYFLGSKNNKGGPIFYNISVVPEPKFKGSYQENSYDNPAKVVTYNGPDAAYIGQEILIGSNEDELVILNVTDKENPVKIATISYVNSSKTTKASFTEDYKYVIIGDESDAQNKTVILDVSDLDNPVHHLDFEGTTTAIDHAGFVKNDKYYQANTTAGLRVLDLSDIENKIVTESGFFDTYPENDTQETKGALNVFPNLSSGNILITDTEKGFFVVRKSKS</sequence>
<dbReference type="InterPro" id="IPR027589">
    <property type="entry name" value="Choice_anch_B"/>
</dbReference>
<accession>A0A2P6C7E9</accession>
<organism evidence="1 2">
    <name type="scientific">Polaribacter butkevichii</name>
    <dbReference type="NCBI Taxonomy" id="218490"/>
    <lineage>
        <taxon>Bacteria</taxon>
        <taxon>Pseudomonadati</taxon>
        <taxon>Bacteroidota</taxon>
        <taxon>Flavobacteriia</taxon>
        <taxon>Flavobacteriales</taxon>
        <taxon>Flavobacteriaceae</taxon>
    </lineage>
</organism>
<evidence type="ECO:0000313" key="2">
    <source>
        <dbReference type="Proteomes" id="UP000247345"/>
    </source>
</evidence>
<name>A0A2P6C7E9_9FLAO</name>
<dbReference type="PANTHER" id="PTHR38787:SF3">
    <property type="entry name" value="REGULATORY P DOMAIN-CONTAINING PROTEIN"/>
    <property type="match status" value="1"/>
</dbReference>
<dbReference type="OrthoDB" id="9815940at2"/>
<dbReference type="Proteomes" id="UP000247345">
    <property type="component" value="Unassembled WGS sequence"/>
</dbReference>
<evidence type="ECO:0008006" key="3">
    <source>
        <dbReference type="Google" id="ProtNLM"/>
    </source>
</evidence>
<dbReference type="PROSITE" id="PS51257">
    <property type="entry name" value="PROKAR_LIPOPROTEIN"/>
    <property type="match status" value="1"/>
</dbReference>
<reference evidence="1 2" key="1">
    <citation type="submission" date="2016-12" db="EMBL/GenBank/DDBJ databases">
        <title>Trade-off between light-utilization and light-protection in marine flavobacteria.</title>
        <authorList>
            <person name="Kumagai Y."/>
            <person name="Yoshizawa S."/>
            <person name="Kogure K."/>
            <person name="Iwasaki W."/>
        </authorList>
    </citation>
    <scope>NUCLEOTIDE SEQUENCE [LARGE SCALE GENOMIC DNA]</scope>
    <source>
        <strain evidence="1 2">KCTC 12100</strain>
    </source>
</reference>
<dbReference type="NCBIfam" id="TIGR04312">
    <property type="entry name" value="choice_anch_B"/>
    <property type="match status" value="1"/>
</dbReference>
<comment type="caution">
    <text evidence="1">The sequence shown here is derived from an EMBL/GenBank/DDBJ whole genome shotgun (WGS) entry which is preliminary data.</text>
</comment>
<dbReference type="AlphaFoldDB" id="A0A2P6C7E9"/>